<dbReference type="Gene3D" id="1.10.260.40">
    <property type="entry name" value="lambda repressor-like DNA-binding domains"/>
    <property type="match status" value="1"/>
</dbReference>
<dbReference type="SUPFAM" id="SSF47413">
    <property type="entry name" value="lambda repressor-like DNA-binding domains"/>
    <property type="match status" value="1"/>
</dbReference>
<gene>
    <name evidence="3" type="ORF">NRP21_13790</name>
</gene>
<organism evidence="3 4">
    <name type="scientific">Roseomonas populi</name>
    <dbReference type="NCBI Taxonomy" id="3121582"/>
    <lineage>
        <taxon>Bacteria</taxon>
        <taxon>Pseudomonadati</taxon>
        <taxon>Pseudomonadota</taxon>
        <taxon>Alphaproteobacteria</taxon>
        <taxon>Acetobacterales</taxon>
        <taxon>Roseomonadaceae</taxon>
        <taxon>Roseomonas</taxon>
    </lineage>
</organism>
<feature type="region of interest" description="Disordered" evidence="1">
    <location>
        <begin position="698"/>
        <end position="751"/>
    </location>
</feature>
<accession>A0ABT1X5W5</accession>
<evidence type="ECO:0000259" key="2">
    <source>
        <dbReference type="PROSITE" id="PS50943"/>
    </source>
</evidence>
<comment type="caution">
    <text evidence="3">The sequence shown here is derived from an EMBL/GenBank/DDBJ whole genome shotgun (WGS) entry which is preliminary data.</text>
</comment>
<dbReference type="Pfam" id="PF13560">
    <property type="entry name" value="HTH_31"/>
    <property type="match status" value="1"/>
</dbReference>
<name>A0ABT1X5W5_9PROT</name>
<dbReference type="Proteomes" id="UP001524642">
    <property type="component" value="Unassembled WGS sequence"/>
</dbReference>
<dbReference type="PROSITE" id="PS50943">
    <property type="entry name" value="HTH_CROC1"/>
    <property type="match status" value="1"/>
</dbReference>
<dbReference type="EMBL" id="JANJOU010000010">
    <property type="protein sequence ID" value="MCR0983124.1"/>
    <property type="molecule type" value="Genomic_DNA"/>
</dbReference>
<evidence type="ECO:0000313" key="4">
    <source>
        <dbReference type="Proteomes" id="UP001524642"/>
    </source>
</evidence>
<dbReference type="SMART" id="SM00530">
    <property type="entry name" value="HTH_XRE"/>
    <property type="match status" value="1"/>
</dbReference>
<feature type="compositionally biased region" description="Polar residues" evidence="1">
    <location>
        <begin position="730"/>
        <end position="751"/>
    </location>
</feature>
<protein>
    <submittedName>
        <fullName evidence="3">Helix-turn-helix domain-containing protein</fullName>
    </submittedName>
</protein>
<evidence type="ECO:0000256" key="1">
    <source>
        <dbReference type="SAM" id="MobiDB-lite"/>
    </source>
</evidence>
<dbReference type="InterPro" id="IPR001387">
    <property type="entry name" value="Cro/C1-type_HTH"/>
</dbReference>
<reference evidence="3 4" key="1">
    <citation type="submission" date="2022-06" db="EMBL/GenBank/DDBJ databases">
        <title>Roseomonas CN29.</title>
        <authorList>
            <person name="Cheng Y."/>
            <person name="He X."/>
        </authorList>
    </citation>
    <scope>NUCLEOTIDE SEQUENCE [LARGE SCALE GENOMIC DNA]</scope>
    <source>
        <strain evidence="3 4">CN29</strain>
    </source>
</reference>
<dbReference type="InterPro" id="IPR010982">
    <property type="entry name" value="Lambda_DNA-bd_dom_sf"/>
</dbReference>
<keyword evidence="4" id="KW-1185">Reference proteome</keyword>
<proteinExistence type="predicted"/>
<feature type="domain" description="HTH cro/C1-type" evidence="2">
    <location>
        <begin position="5"/>
        <end position="60"/>
    </location>
</feature>
<evidence type="ECO:0000313" key="3">
    <source>
        <dbReference type="EMBL" id="MCR0983124.1"/>
    </source>
</evidence>
<dbReference type="CDD" id="cd00093">
    <property type="entry name" value="HTH_XRE"/>
    <property type="match status" value="1"/>
</dbReference>
<dbReference type="RefSeq" id="WP_257716793.1">
    <property type="nucleotide sequence ID" value="NZ_JANJOU010000010.1"/>
</dbReference>
<sequence length="751" mass="81575">MGQALARVRESAGLTQRELAARLCLHQTSLSRLEQGNRGCEPSLLRRYLRAVGTEEAIALLASIEAPWLHLPAPTLQHPDIDALRGIEQGLCALAELETRPSAPPAIRDLASLVYARLRRIGLFLVRRDHRVAFLGETGVGKTHALCRLGGLFQRPRNHGDARLPLLDVGGGGRTVCEVDVRSGKGFAIEVEPMDPEEVQRHVRDLCRVAIERNDWLASDATTIPAGPPQEIERALLAMAGLSQAAIRDLSGDAEAIANLAQRHRGQGLLAEIVVRLALWRRTRRVAEFDGDDVDAGQAWLREVFAAVCSGRHPDFPLPTKITVTVPIGFDDSSYRLSLIDTRGSQGASLEPELLPVLRDPRTVVVFCSPWRAAPDDAITLFLRSVLQTRRETTLSTRAAILVVARQGDAARAVDPHDPAARELAEEYLEREEAIQAALARLGIGDVGVLAFDAARGRREDLEHFVAERIARLRQEYLGDASAALAAVDELRLAAGEPGTQDQADALLANLRAFTGDNRILRGDPAEVGTAVTGALRGASTHAVRTAVRGRGASRTFDIYHHLGTSIVQDVARRLPRLGKRLDGRSDLASAVGERAGRLAGTTSAVLLEVTDLEADFLAAVEHYAVKAWRSHLRSDSGLWSELEEIELTGASFKDEVAARILAWMAGHRHVGEEVEAFIQRAWSEAVISRLAQRSVDERSQPKLADAGPSGRGARTNSRAATFGSRRKGQSATVTRNLRSGRGMQSSSSHF</sequence>